<reference evidence="1 2" key="1">
    <citation type="journal article" date="2012" name="Science">
        <title>Ecological populations of bacteria act as socially cohesive units of antibiotic production and resistance.</title>
        <authorList>
            <person name="Cordero O.X."/>
            <person name="Wildschutte H."/>
            <person name="Kirkup B."/>
            <person name="Proehl S."/>
            <person name="Ngo L."/>
            <person name="Hussain F."/>
            <person name="Le Roux F."/>
            <person name="Mincer T."/>
            <person name="Polz M.F."/>
        </authorList>
    </citation>
    <scope>NUCLEOTIDE SEQUENCE [LARGE SCALE GENOMIC DNA]</scope>
    <source>
        <strain evidence="1 2">12E03</strain>
    </source>
</reference>
<dbReference type="EMBL" id="AJZD02000141">
    <property type="protein sequence ID" value="OEF93490.1"/>
    <property type="molecule type" value="Genomic_DNA"/>
</dbReference>
<dbReference type="OrthoDB" id="9983507at2"/>
<comment type="caution">
    <text evidence="1">The sequence shown here is derived from an EMBL/GenBank/DDBJ whole genome shotgun (WGS) entry which is preliminary data.</text>
</comment>
<dbReference type="Proteomes" id="UP000094802">
    <property type="component" value="Unassembled WGS sequence"/>
</dbReference>
<evidence type="ECO:0000313" key="2">
    <source>
        <dbReference type="Proteomes" id="UP000094802"/>
    </source>
</evidence>
<gene>
    <name evidence="1" type="ORF">A142_20745</name>
</gene>
<proteinExistence type="predicted"/>
<evidence type="ECO:0000313" key="1">
    <source>
        <dbReference type="EMBL" id="OEF93490.1"/>
    </source>
</evidence>
<sequence>MRIVFFVFALFFSSLSFGGFKPIHDKALEEKALDALEVHLVAEGLIRDDAELALAYEEGGKSIFFFRVREHEGGDELYRVFCSKARCRFSYN</sequence>
<dbReference type="RefSeq" id="WP_017063787.1">
    <property type="nucleotide sequence ID" value="NZ_AJZD02000141.1"/>
</dbReference>
<protein>
    <submittedName>
        <fullName evidence="1">Uncharacterized protein</fullName>
    </submittedName>
</protein>
<accession>A0A1E5FSJ1</accession>
<organism evidence="1 2">
    <name type="scientific">Vibrio splendidus 12E03</name>
    <dbReference type="NCBI Taxonomy" id="1191305"/>
    <lineage>
        <taxon>Bacteria</taxon>
        <taxon>Pseudomonadati</taxon>
        <taxon>Pseudomonadota</taxon>
        <taxon>Gammaproteobacteria</taxon>
        <taxon>Vibrionales</taxon>
        <taxon>Vibrionaceae</taxon>
        <taxon>Vibrio</taxon>
    </lineage>
</organism>
<name>A0A1E5FSJ1_VIBSP</name>
<dbReference type="AlphaFoldDB" id="A0A1E5FSJ1"/>